<evidence type="ECO:0000256" key="2">
    <source>
        <dbReference type="ARBA" id="ARBA00023125"/>
    </source>
</evidence>
<reference evidence="6" key="1">
    <citation type="journal article" date="2019" name="Int. J. Syst. Evol. Microbiol.">
        <title>The Global Catalogue of Microorganisms (GCM) 10K type strain sequencing project: providing services to taxonomists for standard genome sequencing and annotation.</title>
        <authorList>
            <consortium name="The Broad Institute Genomics Platform"/>
            <consortium name="The Broad Institute Genome Sequencing Center for Infectious Disease"/>
            <person name="Wu L."/>
            <person name="Ma J."/>
        </authorList>
    </citation>
    <scope>NUCLEOTIDE SEQUENCE [LARGE SCALE GENOMIC DNA]</scope>
    <source>
        <strain evidence="6">JCM 17304</strain>
    </source>
</reference>
<dbReference type="Gene3D" id="1.10.10.10">
    <property type="entry name" value="Winged helix-like DNA-binding domain superfamily/Winged helix DNA-binding domain"/>
    <property type="match status" value="1"/>
</dbReference>
<dbReference type="PROSITE" id="PS50043">
    <property type="entry name" value="HTH_LUXR_2"/>
    <property type="match status" value="1"/>
</dbReference>
<dbReference type="SMART" id="SM00421">
    <property type="entry name" value="HTH_LUXR"/>
    <property type="match status" value="1"/>
</dbReference>
<keyword evidence="6" id="KW-1185">Reference proteome</keyword>
<dbReference type="EMBL" id="BAABDM010000003">
    <property type="protein sequence ID" value="GAA4095081.1"/>
    <property type="molecule type" value="Genomic_DNA"/>
</dbReference>
<comment type="caution">
    <text evidence="5">The sequence shown here is derived from an EMBL/GenBank/DDBJ whole genome shotgun (WGS) entry which is preliminary data.</text>
</comment>
<dbReference type="InterPro" id="IPR027417">
    <property type="entry name" value="P-loop_NTPase"/>
</dbReference>
<gene>
    <name evidence="5" type="ORF">GCM10022414_19010</name>
</gene>
<dbReference type="SUPFAM" id="SSF52540">
    <property type="entry name" value="P-loop containing nucleoside triphosphate hydrolases"/>
    <property type="match status" value="1"/>
</dbReference>
<dbReference type="Gene3D" id="1.25.40.10">
    <property type="entry name" value="Tetratricopeptide repeat domain"/>
    <property type="match status" value="1"/>
</dbReference>
<dbReference type="InterPro" id="IPR016032">
    <property type="entry name" value="Sig_transdc_resp-reg_C-effctor"/>
</dbReference>
<dbReference type="InterPro" id="IPR059106">
    <property type="entry name" value="WHD_MalT"/>
</dbReference>
<dbReference type="InterPro" id="IPR011990">
    <property type="entry name" value="TPR-like_helical_dom_sf"/>
</dbReference>
<dbReference type="PROSITE" id="PS00622">
    <property type="entry name" value="HTH_LUXR_1"/>
    <property type="match status" value="1"/>
</dbReference>
<dbReference type="PRINTS" id="PR00038">
    <property type="entry name" value="HTHLUXR"/>
</dbReference>
<evidence type="ECO:0000259" key="4">
    <source>
        <dbReference type="PROSITE" id="PS50043"/>
    </source>
</evidence>
<accession>A0ABP7WRF8</accession>
<protein>
    <submittedName>
        <fullName evidence="5">LuxR C-terminal-related transcriptional regulator</fullName>
    </submittedName>
</protein>
<dbReference type="Pfam" id="PF25873">
    <property type="entry name" value="WHD_MalT"/>
    <property type="match status" value="1"/>
</dbReference>
<evidence type="ECO:0000256" key="3">
    <source>
        <dbReference type="ARBA" id="ARBA00023163"/>
    </source>
</evidence>
<proteinExistence type="predicted"/>
<dbReference type="PANTHER" id="PTHR44688">
    <property type="entry name" value="DNA-BINDING TRANSCRIPTIONAL ACTIVATOR DEVR_DOSR"/>
    <property type="match status" value="1"/>
</dbReference>
<dbReference type="SUPFAM" id="SSF46894">
    <property type="entry name" value="C-terminal effector domain of the bipartite response regulators"/>
    <property type="match status" value="1"/>
</dbReference>
<dbReference type="InterPro" id="IPR036388">
    <property type="entry name" value="WH-like_DNA-bd_sf"/>
</dbReference>
<keyword evidence="1" id="KW-0805">Transcription regulation</keyword>
<organism evidence="5 6">
    <name type="scientific">Zhongshania borealis</name>
    <dbReference type="NCBI Taxonomy" id="889488"/>
    <lineage>
        <taxon>Bacteria</taxon>
        <taxon>Pseudomonadati</taxon>
        <taxon>Pseudomonadota</taxon>
        <taxon>Gammaproteobacteria</taxon>
        <taxon>Cellvibrionales</taxon>
        <taxon>Spongiibacteraceae</taxon>
        <taxon>Zhongshania</taxon>
    </lineage>
</organism>
<keyword evidence="2" id="KW-0238">DNA-binding</keyword>
<feature type="domain" description="HTH luxR-type" evidence="4">
    <location>
        <begin position="862"/>
        <end position="927"/>
    </location>
</feature>
<name>A0ABP7WRF8_9GAMM</name>
<dbReference type="InterPro" id="IPR000792">
    <property type="entry name" value="Tscrpt_reg_LuxR_C"/>
</dbReference>
<dbReference type="Proteomes" id="UP001500392">
    <property type="component" value="Unassembled WGS sequence"/>
</dbReference>
<evidence type="ECO:0000313" key="6">
    <source>
        <dbReference type="Proteomes" id="UP001500392"/>
    </source>
</evidence>
<dbReference type="PANTHER" id="PTHR44688:SF16">
    <property type="entry name" value="DNA-BINDING TRANSCRIPTIONAL ACTIVATOR DEVR_DOSR"/>
    <property type="match status" value="1"/>
</dbReference>
<sequence>MLVDAVGLPFSQFQILETKLRPPSIRAKAIVREQLSKRLVCDTTSTGLFTIVASAGSGKSTLMTELYRSAQGNGKHCCWLSLDDDDNESAIFSKYLIASIASLDTESAERDLVFLKSNPSQDYRSLFNSILARIIAIKSEFVLFVDDFQFISNPLILRFWNKLIAHAPPTMCIVIAGRNRLPLDLSRRQISGMITEVKQNELNLTASEIVIYLKAAHNIECSLQSAETLHTSTEGWFAGIQLAALAITNSNESVAEFVEGFTGKDKSLTEYLLKTVLRGLPSDVREFLLLSSPLIRFSASLCDHISKLANGHTMLEYLDKNNLFIVCEDREAEWFRYHHLFADFLRSELKKVNPAKYNEVCVNAAKWCENENMLTESIQYYLTAKNYEKAADLITTRAPDLAFLRGDHSTVLDWMRRLPVEYHANRPTLLLNHAWSSAFSRNPELAIELCGKVYAGLADSSLYLWSLTEDDKIDCYWRAKATEAIANGCADELLASAEICKSALADIPLTESFSISSIRNCLAYALLGRREYVQSVLHAAEGYKYSIKSGSNYLSLWAVFIAGLANVEMGKLRAASGNATKASYKAGPLGENNLYLCAMADFIHTEINVQKCNFNLVRRNSHSGRSFISLYGPVEALFVAIRNEARQLVWAGKLDLAREVLHQGQESALSTNQPRLHLGLIAEEIELQVWDDQLEAAKETVIRTNYFQTGDEEIPSELLPAIDETRQLIRARLLLAENKADEAFKIVAKLINLTQIKHSDSVRQLYTLKTLKALALWQLGQKKESVRELDKLVSAACHEDHAYPIVVSGKQVLPILEAIQSKRASGVQVDDLRVKNDFVDRLILLLNGDSIDALSESKAASHDEVCGDLTSREIDILKLIGAGMANNEIAKELVLSIATVKWHLHNIYQKIEVRSRTAAAAYARKVNLI</sequence>
<dbReference type="Pfam" id="PF00196">
    <property type="entry name" value="GerE"/>
    <property type="match status" value="1"/>
</dbReference>
<dbReference type="CDD" id="cd06170">
    <property type="entry name" value="LuxR_C_like"/>
    <property type="match status" value="1"/>
</dbReference>
<dbReference type="Gene3D" id="3.40.50.300">
    <property type="entry name" value="P-loop containing nucleotide triphosphate hydrolases"/>
    <property type="match status" value="1"/>
</dbReference>
<evidence type="ECO:0000313" key="5">
    <source>
        <dbReference type="EMBL" id="GAA4095081.1"/>
    </source>
</evidence>
<keyword evidence="3" id="KW-0804">Transcription</keyword>
<evidence type="ECO:0000256" key="1">
    <source>
        <dbReference type="ARBA" id="ARBA00023015"/>
    </source>
</evidence>